<dbReference type="PROSITE" id="PS50110">
    <property type="entry name" value="RESPONSE_REGULATORY"/>
    <property type="match status" value="1"/>
</dbReference>
<dbReference type="InterPro" id="IPR046947">
    <property type="entry name" value="LytR-like"/>
</dbReference>
<keyword evidence="5" id="KW-1185">Reference proteome</keyword>
<dbReference type="EMBL" id="JBHMEY010000015">
    <property type="protein sequence ID" value="MFB9096308.1"/>
    <property type="molecule type" value="Genomic_DNA"/>
</dbReference>
<dbReference type="PANTHER" id="PTHR37299:SF1">
    <property type="entry name" value="STAGE 0 SPORULATION PROTEIN A HOMOLOG"/>
    <property type="match status" value="1"/>
</dbReference>
<protein>
    <submittedName>
        <fullName evidence="4">LytR/AlgR family response regulator transcription factor</fullName>
    </submittedName>
</protein>
<dbReference type="Pfam" id="PF00072">
    <property type="entry name" value="Response_reg"/>
    <property type="match status" value="1"/>
</dbReference>
<dbReference type="Proteomes" id="UP001589607">
    <property type="component" value="Unassembled WGS sequence"/>
</dbReference>
<gene>
    <name evidence="4" type="ORF">ACFFVF_07255</name>
</gene>
<evidence type="ECO:0000259" key="3">
    <source>
        <dbReference type="PROSITE" id="PS50930"/>
    </source>
</evidence>
<dbReference type="InterPro" id="IPR007492">
    <property type="entry name" value="LytTR_DNA-bd_dom"/>
</dbReference>
<dbReference type="Gene3D" id="2.40.50.1020">
    <property type="entry name" value="LytTr DNA-binding domain"/>
    <property type="match status" value="1"/>
</dbReference>
<reference evidence="4 5" key="1">
    <citation type="submission" date="2024-09" db="EMBL/GenBank/DDBJ databases">
        <authorList>
            <person name="Sun Q."/>
            <person name="Mori K."/>
        </authorList>
    </citation>
    <scope>NUCLEOTIDE SEQUENCE [LARGE SCALE GENOMIC DNA]</scope>
    <source>
        <strain evidence="4 5">CECT 7955</strain>
    </source>
</reference>
<dbReference type="RefSeq" id="WP_236455427.1">
    <property type="nucleotide sequence ID" value="NZ_CBCSGE010000022.1"/>
</dbReference>
<dbReference type="InterPro" id="IPR001789">
    <property type="entry name" value="Sig_transdc_resp-reg_receiver"/>
</dbReference>
<dbReference type="PANTHER" id="PTHR37299">
    <property type="entry name" value="TRANSCRIPTIONAL REGULATOR-RELATED"/>
    <property type="match status" value="1"/>
</dbReference>
<dbReference type="Gene3D" id="3.40.50.2300">
    <property type="match status" value="1"/>
</dbReference>
<organism evidence="4 5">
    <name type="scientific">Flavobacterium jumunjinense</name>
    <dbReference type="NCBI Taxonomy" id="998845"/>
    <lineage>
        <taxon>Bacteria</taxon>
        <taxon>Pseudomonadati</taxon>
        <taxon>Bacteroidota</taxon>
        <taxon>Flavobacteriia</taxon>
        <taxon>Flavobacteriales</taxon>
        <taxon>Flavobacteriaceae</taxon>
        <taxon>Flavobacterium</taxon>
    </lineage>
</organism>
<dbReference type="SMART" id="SM00850">
    <property type="entry name" value="LytTR"/>
    <property type="match status" value="1"/>
</dbReference>
<name>A0ABV5GLQ9_9FLAO</name>
<evidence type="ECO:0000313" key="4">
    <source>
        <dbReference type="EMBL" id="MFB9096308.1"/>
    </source>
</evidence>
<dbReference type="Pfam" id="PF04397">
    <property type="entry name" value="LytTR"/>
    <property type="match status" value="1"/>
</dbReference>
<dbReference type="PROSITE" id="PS50930">
    <property type="entry name" value="HTH_LYTTR"/>
    <property type="match status" value="1"/>
</dbReference>
<feature type="modified residue" description="4-aspartylphosphate" evidence="1">
    <location>
        <position position="54"/>
    </location>
</feature>
<dbReference type="SUPFAM" id="SSF52172">
    <property type="entry name" value="CheY-like"/>
    <property type="match status" value="1"/>
</dbReference>
<evidence type="ECO:0000256" key="1">
    <source>
        <dbReference type="PROSITE-ProRule" id="PRU00169"/>
    </source>
</evidence>
<accession>A0ABV5GLQ9</accession>
<sequence>MISYLIVDDEPIAHRIIEKYCSMLPHLEKKGNCYNAFEAMQFLNENEVNLLFLDINMPKLSGFEFIKTISNPPKIIVTTAYKEFALEGYELNISDYLLKPFSFERFVKAINKTINTVKEKDTLLGFTKPIIESLGTSFFLKGDKKHTQVHLKDLLFIEAYGHYTKVYLKNEMIVSHEKISSFEKLLPDSQFIRTHKSFIVSKSEINHIEGNRIIIQNHKIPIGQTYKVNVNKLF</sequence>
<dbReference type="InterPro" id="IPR011006">
    <property type="entry name" value="CheY-like_superfamily"/>
</dbReference>
<feature type="domain" description="HTH LytTR-type" evidence="3">
    <location>
        <begin position="138"/>
        <end position="234"/>
    </location>
</feature>
<keyword evidence="1" id="KW-0597">Phosphoprotein</keyword>
<evidence type="ECO:0000259" key="2">
    <source>
        <dbReference type="PROSITE" id="PS50110"/>
    </source>
</evidence>
<comment type="caution">
    <text evidence="4">The sequence shown here is derived from an EMBL/GenBank/DDBJ whole genome shotgun (WGS) entry which is preliminary data.</text>
</comment>
<proteinExistence type="predicted"/>
<dbReference type="SMART" id="SM00448">
    <property type="entry name" value="REC"/>
    <property type="match status" value="1"/>
</dbReference>
<evidence type="ECO:0000313" key="5">
    <source>
        <dbReference type="Proteomes" id="UP001589607"/>
    </source>
</evidence>
<feature type="domain" description="Response regulatory" evidence="2">
    <location>
        <begin position="3"/>
        <end position="114"/>
    </location>
</feature>